<dbReference type="InterPro" id="IPR045864">
    <property type="entry name" value="aa-tRNA-synth_II/BPL/LPL"/>
</dbReference>
<dbReference type="HAMAP" id="MF_00283">
    <property type="entry name" value="Phe_tRNA_synth_beta1"/>
    <property type="match status" value="1"/>
</dbReference>
<dbReference type="InterPro" id="IPR004532">
    <property type="entry name" value="Phe-tRNA-ligase_IIc_bsu_bact"/>
</dbReference>
<dbReference type="SUPFAM" id="SSF56037">
    <property type="entry name" value="PheT/TilS domain"/>
    <property type="match status" value="1"/>
</dbReference>
<dbReference type="Gene3D" id="3.30.70.380">
    <property type="entry name" value="Ferrodoxin-fold anticodon-binding domain"/>
    <property type="match status" value="1"/>
</dbReference>
<evidence type="ECO:0000256" key="2">
    <source>
        <dbReference type="ARBA" id="ARBA00004496"/>
    </source>
</evidence>
<keyword evidence="7" id="KW-0963">Cytoplasm</keyword>
<evidence type="ECO:0000256" key="16">
    <source>
        <dbReference type="ARBA" id="ARBA00023146"/>
    </source>
</evidence>
<dbReference type="Pfam" id="PF01588">
    <property type="entry name" value="tRNA_bind"/>
    <property type="match status" value="1"/>
</dbReference>
<dbReference type="GO" id="GO:0000287">
    <property type="term" value="F:magnesium ion binding"/>
    <property type="evidence" value="ECO:0007669"/>
    <property type="project" value="InterPro"/>
</dbReference>
<keyword evidence="8" id="KW-0820">tRNA-binding</keyword>
<dbReference type="Pfam" id="PF03484">
    <property type="entry name" value="B5"/>
    <property type="match status" value="1"/>
</dbReference>
<dbReference type="SMART" id="SM00873">
    <property type="entry name" value="B3_4"/>
    <property type="match status" value="1"/>
</dbReference>
<protein>
    <recommendedName>
        <fullName evidence="6">Phenylalanine--tRNA ligase beta subunit</fullName>
        <ecNumber evidence="5">6.1.1.20</ecNumber>
    </recommendedName>
    <alternativeName>
        <fullName evidence="17">Phenylalanyl-tRNA synthetase beta subunit</fullName>
    </alternativeName>
</protein>
<dbReference type="CDD" id="cd00769">
    <property type="entry name" value="PheRS_beta_core"/>
    <property type="match status" value="1"/>
</dbReference>
<comment type="catalytic activity">
    <reaction evidence="18">
        <text>tRNA(Phe) + L-phenylalanine + ATP = L-phenylalanyl-tRNA(Phe) + AMP + diphosphate + H(+)</text>
        <dbReference type="Rhea" id="RHEA:19413"/>
        <dbReference type="Rhea" id="RHEA-COMP:9668"/>
        <dbReference type="Rhea" id="RHEA-COMP:9699"/>
        <dbReference type="ChEBI" id="CHEBI:15378"/>
        <dbReference type="ChEBI" id="CHEBI:30616"/>
        <dbReference type="ChEBI" id="CHEBI:33019"/>
        <dbReference type="ChEBI" id="CHEBI:58095"/>
        <dbReference type="ChEBI" id="CHEBI:78442"/>
        <dbReference type="ChEBI" id="CHEBI:78531"/>
        <dbReference type="ChEBI" id="CHEBI:456215"/>
        <dbReference type="EC" id="6.1.1.20"/>
    </reaction>
</comment>
<evidence type="ECO:0000256" key="18">
    <source>
        <dbReference type="ARBA" id="ARBA00049255"/>
    </source>
</evidence>
<dbReference type="PANTHER" id="PTHR10947">
    <property type="entry name" value="PHENYLALANYL-TRNA SYNTHETASE BETA CHAIN AND LEUCINE-RICH REPEAT-CONTAINING PROTEIN 47"/>
    <property type="match status" value="1"/>
</dbReference>
<dbReference type="EMBL" id="CAEZVB010000004">
    <property type="protein sequence ID" value="CAB4613985.1"/>
    <property type="molecule type" value="Genomic_DNA"/>
</dbReference>
<dbReference type="AlphaFoldDB" id="A0A6J6HR76"/>
<sequence length="827" mass="87634">MRAPVSWLREFVAIPSDQDGRAIAEKLINAGLEVETVETLGAGVIGPLVVGHVVGIEELTEFKKPIRWCQVNVGVEHGGVRGVICGARNFVQGDLVVVALPGTELPGGFKIAQRETYGKLSDGMICSARELGLGDDHDGIIILASDHVVGEDAKPIVGVGEEILDIAVTPDRGYALSIRGLARELAIAYDLDFVDPGLELAQLPAPSGTSAPVACSSEDEQACALFTLRTVTGFNPGAPSPAWMQKRLVACGMRPVSLAVDVTNYVMLELGQPLHAFDVNKLQGSIRVGHVADGTVIETLDHVERTLNRDDLVILDNRGPIGLAGTMGGFATEIDESTTAIALEAAYFDDGSVARMARRHKLSSEASRRFERGVDRVLAPYASARATALLLEFGGGDYVGMTAVEAPLEPTVIDLPASQAGEIAGMQIHTTTVIRLLQAVGCEVDASTDVLRVGVPSWRSDITDPANLVEEVIRLIGFDEIPSRLPTAAVGHGLSTSQRLRRRVGMALAARGGVEVLNYPFVGEAEFDALRIAPNDARRSSVKLANPMNDEQPFIRASLLPGLIAAAKRNLSRGSDDLCIYELGSVVRSGMGAPVARPSVTQKPSDDAWAGLNAMLPIQSTSIAVLLAGQHSQQTWSTVARNYDWADAIEIAMNIAHTTGADLRVGPGNDESFHPGRCAQLTVSGVEVGVAGELHPRVIEALGLPARSCALEMDFDEVIARSASSRPAPAVSAQPVAKEDIALIVPESVNTAAVTSSIIEGAGELLESVRLFDIYRGQQVPQGSRSLAFALRFRASDRTLEAAEIASARQSAIDLVIQRHGATLRGA</sequence>
<comment type="subcellular location">
    <subcellularLocation>
        <location evidence="2">Cytoplasm</location>
    </subcellularLocation>
</comment>
<gene>
    <name evidence="22" type="ORF">UFOPK1908_00250</name>
</gene>
<evidence type="ECO:0000256" key="14">
    <source>
        <dbReference type="ARBA" id="ARBA00022884"/>
    </source>
</evidence>
<dbReference type="SMART" id="SM00874">
    <property type="entry name" value="B5"/>
    <property type="match status" value="1"/>
</dbReference>
<dbReference type="CDD" id="cd02796">
    <property type="entry name" value="tRNA_bind_bactPheRS"/>
    <property type="match status" value="1"/>
</dbReference>
<evidence type="ECO:0000256" key="6">
    <source>
        <dbReference type="ARBA" id="ARBA00017032"/>
    </source>
</evidence>
<evidence type="ECO:0000256" key="9">
    <source>
        <dbReference type="ARBA" id="ARBA00022598"/>
    </source>
</evidence>
<dbReference type="NCBIfam" id="TIGR00472">
    <property type="entry name" value="pheT_bact"/>
    <property type="match status" value="1"/>
</dbReference>
<dbReference type="InterPro" id="IPR002547">
    <property type="entry name" value="tRNA-bd_dom"/>
</dbReference>
<dbReference type="InterPro" id="IPR020825">
    <property type="entry name" value="Phe-tRNA_synthase-like_B3/B4"/>
</dbReference>
<dbReference type="Pfam" id="PF03147">
    <property type="entry name" value="FDX-ACB"/>
    <property type="match status" value="1"/>
</dbReference>
<evidence type="ECO:0000259" key="21">
    <source>
        <dbReference type="PROSITE" id="PS51483"/>
    </source>
</evidence>
<dbReference type="PROSITE" id="PS51483">
    <property type="entry name" value="B5"/>
    <property type="match status" value="1"/>
</dbReference>
<dbReference type="Gene3D" id="2.40.50.140">
    <property type="entry name" value="Nucleic acid-binding proteins"/>
    <property type="match status" value="1"/>
</dbReference>
<dbReference type="PROSITE" id="PS51447">
    <property type="entry name" value="FDX_ACB"/>
    <property type="match status" value="1"/>
</dbReference>
<comment type="subunit">
    <text evidence="4">Tetramer of two alpha and two beta subunits.</text>
</comment>
<evidence type="ECO:0000256" key="13">
    <source>
        <dbReference type="ARBA" id="ARBA00022842"/>
    </source>
</evidence>
<dbReference type="FunFam" id="3.30.70.380:FF:000001">
    <property type="entry name" value="Phenylalanine--tRNA ligase beta subunit"/>
    <property type="match status" value="1"/>
</dbReference>
<evidence type="ECO:0000256" key="5">
    <source>
        <dbReference type="ARBA" id="ARBA00012814"/>
    </source>
</evidence>
<organism evidence="22">
    <name type="scientific">freshwater metagenome</name>
    <dbReference type="NCBI Taxonomy" id="449393"/>
    <lineage>
        <taxon>unclassified sequences</taxon>
        <taxon>metagenomes</taxon>
        <taxon>ecological metagenomes</taxon>
    </lineage>
</organism>
<dbReference type="Gene3D" id="3.30.56.10">
    <property type="match status" value="2"/>
</dbReference>
<dbReference type="PANTHER" id="PTHR10947:SF0">
    <property type="entry name" value="PHENYLALANINE--TRNA LIGASE BETA SUBUNIT"/>
    <property type="match status" value="1"/>
</dbReference>
<dbReference type="SUPFAM" id="SSF46955">
    <property type="entry name" value="Putative DNA-binding domain"/>
    <property type="match status" value="1"/>
</dbReference>
<dbReference type="Pfam" id="PF17759">
    <property type="entry name" value="tRNA_synthFbeta"/>
    <property type="match status" value="1"/>
</dbReference>
<dbReference type="PROSITE" id="PS50886">
    <property type="entry name" value="TRBD"/>
    <property type="match status" value="1"/>
</dbReference>
<keyword evidence="12" id="KW-0067">ATP-binding</keyword>
<proteinExistence type="inferred from homology"/>
<reference evidence="22" key="1">
    <citation type="submission" date="2020-05" db="EMBL/GenBank/DDBJ databases">
        <authorList>
            <person name="Chiriac C."/>
            <person name="Salcher M."/>
            <person name="Ghai R."/>
            <person name="Kavagutti S V."/>
        </authorList>
    </citation>
    <scope>NUCLEOTIDE SEQUENCE</scope>
</reference>
<evidence type="ECO:0000256" key="3">
    <source>
        <dbReference type="ARBA" id="ARBA00008653"/>
    </source>
</evidence>
<keyword evidence="15" id="KW-0648">Protein biosynthesis</keyword>
<keyword evidence="16" id="KW-0030">Aminoacyl-tRNA synthetase</keyword>
<keyword evidence="9" id="KW-0436">Ligase</keyword>
<dbReference type="GO" id="GO:0000049">
    <property type="term" value="F:tRNA binding"/>
    <property type="evidence" value="ECO:0007669"/>
    <property type="project" value="UniProtKB-KW"/>
</dbReference>
<comment type="cofactor">
    <cofactor evidence="1">
        <name>Mg(2+)</name>
        <dbReference type="ChEBI" id="CHEBI:18420"/>
    </cofactor>
</comment>
<dbReference type="Gene3D" id="3.30.930.10">
    <property type="entry name" value="Bira Bifunctional Protein, Domain 2"/>
    <property type="match status" value="1"/>
</dbReference>
<keyword evidence="11" id="KW-0547">Nucleotide-binding</keyword>
<keyword evidence="13" id="KW-0460">Magnesium</keyword>
<evidence type="ECO:0000256" key="12">
    <source>
        <dbReference type="ARBA" id="ARBA00022840"/>
    </source>
</evidence>
<dbReference type="GO" id="GO:0009328">
    <property type="term" value="C:phenylalanine-tRNA ligase complex"/>
    <property type="evidence" value="ECO:0007669"/>
    <property type="project" value="TreeGrafter"/>
</dbReference>
<evidence type="ECO:0000259" key="20">
    <source>
        <dbReference type="PROSITE" id="PS51447"/>
    </source>
</evidence>
<dbReference type="SUPFAM" id="SSF55681">
    <property type="entry name" value="Class II aaRS and biotin synthetases"/>
    <property type="match status" value="1"/>
</dbReference>
<dbReference type="InterPro" id="IPR005146">
    <property type="entry name" value="B3/B4_tRNA-bd"/>
</dbReference>
<dbReference type="InterPro" id="IPR005121">
    <property type="entry name" value="Fdx_antiC-bd"/>
</dbReference>
<evidence type="ECO:0000256" key="8">
    <source>
        <dbReference type="ARBA" id="ARBA00022555"/>
    </source>
</evidence>
<evidence type="ECO:0000256" key="7">
    <source>
        <dbReference type="ARBA" id="ARBA00022490"/>
    </source>
</evidence>
<evidence type="ECO:0000256" key="17">
    <source>
        <dbReference type="ARBA" id="ARBA00033189"/>
    </source>
</evidence>
<dbReference type="SUPFAM" id="SSF54991">
    <property type="entry name" value="Anticodon-binding domain of PheRS"/>
    <property type="match status" value="1"/>
</dbReference>
<feature type="domain" description="TRNA-binding" evidence="19">
    <location>
        <begin position="42"/>
        <end position="154"/>
    </location>
</feature>
<accession>A0A6J6HR76</accession>
<feature type="domain" description="FDX-ACB" evidence="20">
    <location>
        <begin position="732"/>
        <end position="825"/>
    </location>
</feature>
<evidence type="ECO:0000256" key="1">
    <source>
        <dbReference type="ARBA" id="ARBA00001946"/>
    </source>
</evidence>
<dbReference type="GO" id="GO:0004826">
    <property type="term" value="F:phenylalanine-tRNA ligase activity"/>
    <property type="evidence" value="ECO:0007669"/>
    <property type="project" value="UniProtKB-EC"/>
</dbReference>
<dbReference type="InterPro" id="IPR012340">
    <property type="entry name" value="NA-bd_OB-fold"/>
</dbReference>
<evidence type="ECO:0000259" key="19">
    <source>
        <dbReference type="PROSITE" id="PS50886"/>
    </source>
</evidence>
<keyword evidence="14" id="KW-0694">RNA-binding</keyword>
<dbReference type="FunFam" id="2.40.50.140:FF:000045">
    <property type="entry name" value="Phenylalanine--tRNA ligase beta subunit"/>
    <property type="match status" value="1"/>
</dbReference>
<dbReference type="InterPro" id="IPR005147">
    <property type="entry name" value="tRNA_synthase_B5-dom"/>
</dbReference>
<evidence type="ECO:0000256" key="11">
    <source>
        <dbReference type="ARBA" id="ARBA00022741"/>
    </source>
</evidence>
<evidence type="ECO:0000256" key="10">
    <source>
        <dbReference type="ARBA" id="ARBA00022723"/>
    </source>
</evidence>
<dbReference type="GO" id="GO:0006432">
    <property type="term" value="P:phenylalanyl-tRNA aminoacylation"/>
    <property type="evidence" value="ECO:0007669"/>
    <property type="project" value="InterPro"/>
</dbReference>
<keyword evidence="10" id="KW-0479">Metal-binding</keyword>
<comment type="similarity">
    <text evidence="3">Belongs to the phenylalanyl-tRNA synthetase beta subunit family. Type 1 subfamily.</text>
</comment>
<dbReference type="InterPro" id="IPR009061">
    <property type="entry name" value="DNA-bd_dom_put_sf"/>
</dbReference>
<dbReference type="SMART" id="SM00896">
    <property type="entry name" value="FDX-ACB"/>
    <property type="match status" value="1"/>
</dbReference>
<dbReference type="InterPro" id="IPR045060">
    <property type="entry name" value="Phe-tRNA-ligase_IIc_bsu"/>
</dbReference>
<dbReference type="GO" id="GO:0005524">
    <property type="term" value="F:ATP binding"/>
    <property type="evidence" value="ECO:0007669"/>
    <property type="project" value="UniProtKB-KW"/>
</dbReference>
<dbReference type="Pfam" id="PF03483">
    <property type="entry name" value="B3_4"/>
    <property type="match status" value="1"/>
</dbReference>
<dbReference type="InterPro" id="IPR033714">
    <property type="entry name" value="tRNA_bind_bactPheRS"/>
</dbReference>
<dbReference type="Gene3D" id="3.50.40.10">
    <property type="entry name" value="Phenylalanyl-trna Synthetase, Chain B, domain 3"/>
    <property type="match status" value="1"/>
</dbReference>
<name>A0A6J6HR76_9ZZZZ</name>
<dbReference type="InterPro" id="IPR036690">
    <property type="entry name" value="Fdx_antiC-bd_sf"/>
</dbReference>
<dbReference type="InterPro" id="IPR041616">
    <property type="entry name" value="PheRS_beta_core"/>
</dbReference>
<dbReference type="EC" id="6.1.1.20" evidence="5"/>
<dbReference type="SUPFAM" id="SSF50249">
    <property type="entry name" value="Nucleic acid-binding proteins"/>
    <property type="match status" value="1"/>
</dbReference>
<evidence type="ECO:0000256" key="4">
    <source>
        <dbReference type="ARBA" id="ARBA00011209"/>
    </source>
</evidence>
<evidence type="ECO:0000256" key="15">
    <source>
        <dbReference type="ARBA" id="ARBA00022917"/>
    </source>
</evidence>
<feature type="domain" description="B5" evidence="21">
    <location>
        <begin position="408"/>
        <end position="483"/>
    </location>
</feature>
<evidence type="ECO:0000313" key="22">
    <source>
        <dbReference type="EMBL" id="CAB4613985.1"/>
    </source>
</evidence>